<reference evidence="1" key="1">
    <citation type="submission" date="2020-03" db="EMBL/GenBank/DDBJ databases">
        <title>The deep terrestrial virosphere.</title>
        <authorList>
            <person name="Holmfeldt K."/>
            <person name="Nilsson E."/>
            <person name="Simone D."/>
            <person name="Lopez-Fernandez M."/>
            <person name="Wu X."/>
            <person name="de Brujin I."/>
            <person name="Lundin D."/>
            <person name="Andersson A."/>
            <person name="Bertilsson S."/>
            <person name="Dopson M."/>
        </authorList>
    </citation>
    <scope>NUCLEOTIDE SEQUENCE</scope>
    <source>
        <strain evidence="2">MM415A00148</strain>
        <strain evidence="1">MM415B00245</strain>
    </source>
</reference>
<name>A0A6M3JBU9_9ZZZZ</name>
<proteinExistence type="predicted"/>
<dbReference type="EMBL" id="MT141569">
    <property type="protein sequence ID" value="QJA67313.1"/>
    <property type="molecule type" value="Genomic_DNA"/>
</dbReference>
<dbReference type="AlphaFoldDB" id="A0A6M3JBU9"/>
<gene>
    <name evidence="2" type="ORF">MM415A00148_0032</name>
    <name evidence="1" type="ORF">MM415B00245_0019</name>
</gene>
<accession>A0A6M3JBU9</accession>
<organism evidence="1">
    <name type="scientific">viral metagenome</name>
    <dbReference type="NCBI Taxonomy" id="1070528"/>
    <lineage>
        <taxon>unclassified sequences</taxon>
        <taxon>metagenomes</taxon>
        <taxon>organismal metagenomes</taxon>
    </lineage>
</organism>
<protein>
    <submittedName>
        <fullName evidence="1">Uncharacterized protein</fullName>
    </submittedName>
</protein>
<sequence length="180" mass="20418">MAEPTRAELQAQLEVQQNTNALLTEALAAREKEHLELVGRGEGWLVQTPDPAFRGTRYGVRIVDGQAFILKTRKIVAFEQAPMSKPGLVKYIDTQFPAMVYTPEERLAATTAVLERERVSSAARAAEAFEKDLGYKVEWFGVDELRHLDARMQERVTESAQMQALNEARTQAEMLERNRR</sequence>
<dbReference type="EMBL" id="MT142535">
    <property type="protein sequence ID" value="QJA84814.1"/>
    <property type="molecule type" value="Genomic_DNA"/>
</dbReference>
<evidence type="ECO:0000313" key="2">
    <source>
        <dbReference type="EMBL" id="QJA84814.1"/>
    </source>
</evidence>
<evidence type="ECO:0000313" key="1">
    <source>
        <dbReference type="EMBL" id="QJA67313.1"/>
    </source>
</evidence>